<sequence>MKAKVNLEDVIEAITLSMREVKYYYSKKTGAIFMITDYELMEAEGDPDINKFPEWQQENIKAAIDILSTFDYIKLPEDYEIDDYEIMESFCYSIEDNNLRNIMCKAIQGRGAFSRFKDKIYQYDIADEWYDYQDQKYREIAIEWCEKHEIEYVDNKH</sequence>
<comment type="caution">
    <text evidence="1">The sequence shown here is derived from an EMBL/GenBank/DDBJ whole genome shotgun (WGS) entry which is preliminary data.</text>
</comment>
<evidence type="ECO:0000313" key="1">
    <source>
        <dbReference type="EMBL" id="MBF8436883.1"/>
    </source>
</evidence>
<keyword evidence="2" id="KW-1185">Reference proteome</keyword>
<dbReference type="RefSeq" id="WP_270453802.1">
    <property type="nucleotide sequence ID" value="NZ_JADPIE010000003.1"/>
</dbReference>
<dbReference type="AlphaFoldDB" id="A0A931AY00"/>
<dbReference type="EMBL" id="JADPIE010000003">
    <property type="protein sequence ID" value="MBF8436883.1"/>
    <property type="molecule type" value="Genomic_DNA"/>
</dbReference>
<reference evidence="1" key="1">
    <citation type="submission" date="2020-11" db="EMBL/GenBank/DDBJ databases">
        <title>Halonatronomonas betainensis gen. nov., sp. nov. a novel haloalkaliphilic representative of the family Halanaerobiacae capable of betaine degradation.</title>
        <authorList>
            <person name="Boltyanskaya Y."/>
            <person name="Kevbrin V."/>
            <person name="Detkova E."/>
            <person name="Grouzdev D.S."/>
            <person name="Koziaeva V."/>
            <person name="Zhilina T."/>
        </authorList>
    </citation>
    <scope>NUCLEOTIDE SEQUENCE</scope>
    <source>
        <strain evidence="1">Z-7014</strain>
    </source>
</reference>
<organism evidence="1 2">
    <name type="scientific">Halonatronomonas betaini</name>
    <dbReference type="NCBI Taxonomy" id="2778430"/>
    <lineage>
        <taxon>Bacteria</taxon>
        <taxon>Bacillati</taxon>
        <taxon>Bacillota</taxon>
        <taxon>Clostridia</taxon>
        <taxon>Halanaerobiales</taxon>
        <taxon>Halarsenatibacteraceae</taxon>
        <taxon>Halonatronomonas</taxon>
    </lineage>
</organism>
<dbReference type="InterPro" id="IPR005361">
    <property type="entry name" value="UPF0158"/>
</dbReference>
<protein>
    <submittedName>
        <fullName evidence="1">Uncharacterized protein</fullName>
    </submittedName>
</protein>
<name>A0A931AY00_9FIRM</name>
<gene>
    <name evidence="1" type="ORF">I0Q91_07335</name>
</gene>
<evidence type="ECO:0000313" key="2">
    <source>
        <dbReference type="Proteomes" id="UP000621436"/>
    </source>
</evidence>
<dbReference type="Pfam" id="PF03682">
    <property type="entry name" value="UPF0158"/>
    <property type="match status" value="1"/>
</dbReference>
<proteinExistence type="predicted"/>
<accession>A0A931AY00</accession>
<dbReference type="Proteomes" id="UP000621436">
    <property type="component" value="Unassembled WGS sequence"/>
</dbReference>